<evidence type="ECO:0000313" key="3">
    <source>
        <dbReference type="Proteomes" id="UP001166093"/>
    </source>
</evidence>
<dbReference type="Gene3D" id="3.30.1540.10">
    <property type="entry name" value="formyl-coa transferase, domain 3"/>
    <property type="match status" value="1"/>
</dbReference>
<organism evidence="2 3">
    <name type="scientific">Polyodon spathula</name>
    <name type="common">North American paddlefish</name>
    <name type="synonym">Squalus spathula</name>
    <dbReference type="NCBI Taxonomy" id="7913"/>
    <lineage>
        <taxon>Eukaryota</taxon>
        <taxon>Metazoa</taxon>
        <taxon>Chordata</taxon>
        <taxon>Craniata</taxon>
        <taxon>Vertebrata</taxon>
        <taxon>Euteleostomi</taxon>
        <taxon>Actinopterygii</taxon>
        <taxon>Chondrostei</taxon>
        <taxon>Acipenseriformes</taxon>
        <taxon>Polyodontidae</taxon>
        <taxon>Polyodon</taxon>
    </lineage>
</organism>
<proteinExistence type="inferred from homology"/>
<comment type="similarity">
    <text evidence="1">Belongs to the CoA-transferase III family.</text>
</comment>
<dbReference type="PANTHER" id="PTHR48228">
    <property type="entry name" value="SUCCINYL-COA--D-CITRAMALATE COA-TRANSFERASE"/>
    <property type="match status" value="1"/>
</dbReference>
<comment type="caution">
    <text evidence="2">The sequence shown here is derived from an EMBL/GenBank/DDBJ whole genome shotgun (WGS) entry which is preliminary data.</text>
</comment>
<dbReference type="PANTHER" id="PTHR48228:SF5">
    <property type="entry name" value="ALPHA-METHYLACYL-COA RACEMASE"/>
    <property type="match status" value="1"/>
</dbReference>
<sequence length="454" mass="49746">MALAGIRVIELAGLAPAPFCGMILSDFGAKVIRVDRIKASMTVDVQSRGKQSVALDLKKPQGAAVLKRLCVESDVLIEPFRNGVMEKLGLGPNEILKDNPRLIYARLTGFGQSGSYAKAAGHDINYIAMSGLLSMLGRHNENPYAPLNLLADFAGGGLICAMGIVLALLERVKSGQGQVIDTSMVEKVLRRCSAVYLNSNDKIKGLTKKQNTLTERNKRFKQKQVSQAQYYKYDPVDRLLPLGMWTFGLPPSWAVEGAAYVGSFLWKSQNLGLWNRSRGENMLDSGAPFYETYKTADGKYMAVGAIEPQFYEELIKGNGLDLDASQLPLQMSFSDWPELKRIFTETFASKTQAEWSKIFDGTDACVTPVLSLDKVSSHPHNRERGSFIVDAQGEISPRPAPLLSRTPATPCLSGGPLIGEHTDLVLAEYGYSKDEIAKLQSSGIIECNKTKSRL</sequence>
<dbReference type="SUPFAM" id="SSF89796">
    <property type="entry name" value="CoA-transferase family III (CaiB/BaiF)"/>
    <property type="match status" value="2"/>
</dbReference>
<evidence type="ECO:0000256" key="1">
    <source>
        <dbReference type="ARBA" id="ARBA00008383"/>
    </source>
</evidence>
<dbReference type="InterPro" id="IPR003673">
    <property type="entry name" value="CoA-Trfase_fam_III"/>
</dbReference>
<dbReference type="EMBL" id="JAAWVQ010104393">
    <property type="protein sequence ID" value="MBN3281027.1"/>
    <property type="molecule type" value="Genomic_DNA"/>
</dbReference>
<accession>A0ABS2Y3C0</accession>
<reference evidence="2" key="1">
    <citation type="journal article" date="2021" name="Cell">
        <title>Tracing the genetic footprints of vertebrate landing in non-teleost ray-finned fishes.</title>
        <authorList>
            <person name="Bi X."/>
            <person name="Wang K."/>
            <person name="Yang L."/>
            <person name="Pan H."/>
            <person name="Jiang H."/>
            <person name="Wei Q."/>
            <person name="Fang M."/>
            <person name="Yu H."/>
            <person name="Zhu C."/>
            <person name="Cai Y."/>
            <person name="He Y."/>
            <person name="Gan X."/>
            <person name="Zeng H."/>
            <person name="Yu D."/>
            <person name="Zhu Y."/>
            <person name="Jiang H."/>
            <person name="Qiu Q."/>
            <person name="Yang H."/>
            <person name="Zhang Y.E."/>
            <person name="Wang W."/>
            <person name="Zhu M."/>
            <person name="He S."/>
            <person name="Zhang G."/>
        </authorList>
    </citation>
    <scope>NUCLEOTIDE SEQUENCE</scope>
    <source>
        <strain evidence="2">Pddl_001</strain>
    </source>
</reference>
<dbReference type="Gene3D" id="3.40.50.10540">
    <property type="entry name" value="Crotonobetainyl-coa:carnitine coa-transferase, domain 1"/>
    <property type="match status" value="2"/>
</dbReference>
<gene>
    <name evidence="2" type="primary">Amacr</name>
    <name evidence="2" type="ORF">GTO93_0008555</name>
</gene>
<dbReference type="Pfam" id="PF02515">
    <property type="entry name" value="CoA_transf_3"/>
    <property type="match status" value="2"/>
</dbReference>
<name>A0ABS2Y3C0_POLSP</name>
<dbReference type="InterPro" id="IPR044855">
    <property type="entry name" value="CoA-Trfase_III_dom3_sf"/>
</dbReference>
<evidence type="ECO:0000313" key="2">
    <source>
        <dbReference type="EMBL" id="MBN3281027.1"/>
    </source>
</evidence>
<dbReference type="InterPro" id="IPR050509">
    <property type="entry name" value="CoA-transferase_III"/>
</dbReference>
<dbReference type="Proteomes" id="UP001166093">
    <property type="component" value="Unassembled WGS sequence"/>
</dbReference>
<dbReference type="InterPro" id="IPR023606">
    <property type="entry name" value="CoA-Trfase_III_dom_1_sf"/>
</dbReference>
<feature type="non-terminal residue" evidence="2">
    <location>
        <position position="454"/>
    </location>
</feature>
<keyword evidence="3" id="KW-1185">Reference proteome</keyword>
<feature type="non-terminal residue" evidence="2">
    <location>
        <position position="1"/>
    </location>
</feature>
<protein>
    <submittedName>
        <fullName evidence="2">AMACR racemase</fullName>
    </submittedName>
</protein>